<evidence type="ECO:0000256" key="9">
    <source>
        <dbReference type="SAM" id="SignalP"/>
    </source>
</evidence>
<feature type="transmembrane region" description="Helical" evidence="8">
    <location>
        <begin position="222"/>
        <end position="242"/>
    </location>
</feature>
<comment type="subcellular location">
    <subcellularLocation>
        <location evidence="1 8">Membrane</location>
        <topology evidence="1 8">Multi-pass membrane protein</topology>
    </subcellularLocation>
</comment>
<dbReference type="InterPro" id="IPR004698">
    <property type="entry name" value="Zn/Fe_permease_fun/pln"/>
</dbReference>
<dbReference type="Proteomes" id="UP001345219">
    <property type="component" value="Chromosome 12"/>
</dbReference>
<proteinExistence type="inferred from homology"/>
<gene>
    <name evidence="10" type="ORF">SAY87_014587</name>
</gene>
<dbReference type="NCBIfam" id="TIGR00820">
    <property type="entry name" value="zip"/>
    <property type="match status" value="1"/>
</dbReference>
<feature type="transmembrane region" description="Helical" evidence="8">
    <location>
        <begin position="58"/>
        <end position="78"/>
    </location>
</feature>
<organism evidence="10 11">
    <name type="scientific">Trapa incisa</name>
    <dbReference type="NCBI Taxonomy" id="236973"/>
    <lineage>
        <taxon>Eukaryota</taxon>
        <taxon>Viridiplantae</taxon>
        <taxon>Streptophyta</taxon>
        <taxon>Embryophyta</taxon>
        <taxon>Tracheophyta</taxon>
        <taxon>Spermatophyta</taxon>
        <taxon>Magnoliopsida</taxon>
        <taxon>eudicotyledons</taxon>
        <taxon>Gunneridae</taxon>
        <taxon>Pentapetalae</taxon>
        <taxon>rosids</taxon>
        <taxon>malvids</taxon>
        <taxon>Myrtales</taxon>
        <taxon>Lythraceae</taxon>
        <taxon>Trapa</taxon>
    </lineage>
</organism>
<evidence type="ECO:0000256" key="1">
    <source>
        <dbReference type="ARBA" id="ARBA00004141"/>
    </source>
</evidence>
<dbReference type="PANTHER" id="PTHR11040">
    <property type="entry name" value="ZINC/IRON TRANSPORTER"/>
    <property type="match status" value="1"/>
</dbReference>
<keyword evidence="5 8" id="KW-1133">Transmembrane helix</keyword>
<feature type="transmembrane region" description="Helical" evidence="8">
    <location>
        <begin position="286"/>
        <end position="304"/>
    </location>
</feature>
<evidence type="ECO:0000256" key="3">
    <source>
        <dbReference type="ARBA" id="ARBA00022448"/>
    </source>
</evidence>
<accession>A0AAN7GK80</accession>
<evidence type="ECO:0000256" key="8">
    <source>
        <dbReference type="RuleBase" id="RU362088"/>
    </source>
</evidence>
<feature type="chain" id="PRO_5042967235" evidence="9">
    <location>
        <begin position="35"/>
        <end position="376"/>
    </location>
</feature>
<evidence type="ECO:0000313" key="11">
    <source>
        <dbReference type="Proteomes" id="UP001345219"/>
    </source>
</evidence>
<keyword evidence="9" id="KW-0732">Signal</keyword>
<reference evidence="10 11" key="1">
    <citation type="journal article" date="2023" name="Hortic Res">
        <title>Pangenome of water caltrop reveals structural variations and asymmetric subgenome divergence after allopolyploidization.</title>
        <authorList>
            <person name="Zhang X."/>
            <person name="Chen Y."/>
            <person name="Wang L."/>
            <person name="Yuan Y."/>
            <person name="Fang M."/>
            <person name="Shi L."/>
            <person name="Lu R."/>
            <person name="Comes H.P."/>
            <person name="Ma Y."/>
            <person name="Chen Y."/>
            <person name="Huang G."/>
            <person name="Zhou Y."/>
            <person name="Zheng Z."/>
            <person name="Qiu Y."/>
        </authorList>
    </citation>
    <scope>NUCLEOTIDE SEQUENCE [LARGE SCALE GENOMIC DNA]</scope>
    <source>
        <tissue evidence="10">Roots</tissue>
    </source>
</reference>
<evidence type="ECO:0000256" key="6">
    <source>
        <dbReference type="ARBA" id="ARBA00023065"/>
    </source>
</evidence>
<evidence type="ECO:0000256" key="7">
    <source>
        <dbReference type="ARBA" id="ARBA00023136"/>
    </source>
</evidence>
<comment type="caution">
    <text evidence="8">Lacks conserved residue(s) required for the propagation of feature annotation.</text>
</comment>
<feature type="transmembrane region" description="Helical" evidence="8">
    <location>
        <begin position="356"/>
        <end position="375"/>
    </location>
</feature>
<dbReference type="Pfam" id="PF02535">
    <property type="entry name" value="Zip"/>
    <property type="match status" value="1"/>
</dbReference>
<evidence type="ECO:0000313" key="10">
    <source>
        <dbReference type="EMBL" id="KAK4748001.1"/>
    </source>
</evidence>
<keyword evidence="3 8" id="KW-0813">Transport</keyword>
<evidence type="ECO:0000256" key="4">
    <source>
        <dbReference type="ARBA" id="ARBA00022692"/>
    </source>
</evidence>
<feature type="signal peptide" evidence="9">
    <location>
        <begin position="1"/>
        <end position="34"/>
    </location>
</feature>
<feature type="transmembrane region" description="Helical" evidence="8">
    <location>
        <begin position="90"/>
        <end position="111"/>
    </location>
</feature>
<comment type="caution">
    <text evidence="10">The sequence shown here is derived from an EMBL/GenBank/DDBJ whole genome shotgun (WGS) entry which is preliminary data.</text>
</comment>
<sequence length="376" mass="40006">MAVFSSSSPLNRPTIFSFFILFLTVSLIIPHAHSVAPQECTRETGSCVDKSKAQPLKIIALFSILATSVIGVSLPLFTSAFPALQPDRDIFVVVKAFAAGIILGTGFMHVLPDSFDMLSSDCLPETPWHKFPFTGFVAMLSAIFTLMVDSLTTSIYSKKCHAGISPAKAAAEGVSPASAADSEMGIFAASHFHGHSHDQGHHHHHPEFKGEIINSQLLRYRVVAMVLELGIVVHSVVIGLSLGASDNVCTIKGLVAALCFHQMFEGMGLGGCILQAEFSRMKKGVMVFFFSVTTPLGIAMGMGLSRTYHDNSPTALITVGILNASSAGLLIYMALVDLLAADFMGAKLQGSVKLQIKSYVAVILGAGGMSLMAKWA</sequence>
<dbReference type="InterPro" id="IPR003689">
    <property type="entry name" value="ZIP"/>
</dbReference>
<dbReference type="AlphaFoldDB" id="A0AAN7GK80"/>
<name>A0AAN7GK80_9MYRT</name>
<dbReference type="PANTHER" id="PTHR11040:SF48">
    <property type="entry name" value="ZINC TRANSPORTER 10-RELATED"/>
    <property type="match status" value="1"/>
</dbReference>
<dbReference type="EMBL" id="JAXIOK010000019">
    <property type="protein sequence ID" value="KAK4748001.1"/>
    <property type="molecule type" value="Genomic_DNA"/>
</dbReference>
<keyword evidence="6 8" id="KW-0406">Ion transport</keyword>
<protein>
    <submittedName>
        <fullName evidence="10">Uncharacterized protein</fullName>
    </submittedName>
</protein>
<comment type="similarity">
    <text evidence="2 8">Belongs to the ZIP transporter (TC 2.A.5) family.</text>
</comment>
<feature type="transmembrane region" description="Helical" evidence="8">
    <location>
        <begin position="316"/>
        <end position="335"/>
    </location>
</feature>
<dbReference type="GO" id="GO:0005886">
    <property type="term" value="C:plasma membrane"/>
    <property type="evidence" value="ECO:0007669"/>
    <property type="project" value="TreeGrafter"/>
</dbReference>
<feature type="transmembrane region" description="Helical" evidence="8">
    <location>
        <begin position="131"/>
        <end position="148"/>
    </location>
</feature>
<keyword evidence="11" id="KW-1185">Reference proteome</keyword>
<keyword evidence="4 8" id="KW-0812">Transmembrane</keyword>
<evidence type="ECO:0000256" key="5">
    <source>
        <dbReference type="ARBA" id="ARBA00022989"/>
    </source>
</evidence>
<dbReference type="GO" id="GO:0005385">
    <property type="term" value="F:zinc ion transmembrane transporter activity"/>
    <property type="evidence" value="ECO:0007669"/>
    <property type="project" value="InterPro"/>
</dbReference>
<evidence type="ECO:0000256" key="2">
    <source>
        <dbReference type="ARBA" id="ARBA00006939"/>
    </source>
</evidence>
<keyword evidence="7 8" id="KW-0472">Membrane</keyword>